<accession>A0ABW3UHV1</accession>
<gene>
    <name evidence="2" type="ORF">ACFQ4B_09370</name>
</gene>
<reference evidence="3" key="1">
    <citation type="journal article" date="2019" name="Int. J. Syst. Evol. Microbiol.">
        <title>The Global Catalogue of Microorganisms (GCM) 10K type strain sequencing project: providing services to taxonomists for standard genome sequencing and annotation.</title>
        <authorList>
            <consortium name="The Broad Institute Genomics Platform"/>
            <consortium name="The Broad Institute Genome Sequencing Center for Infectious Disease"/>
            <person name="Wu L."/>
            <person name="Ma J."/>
        </authorList>
    </citation>
    <scope>NUCLEOTIDE SEQUENCE [LARGE SCALE GENOMIC DNA]</scope>
    <source>
        <strain evidence="3">CCUG 53270</strain>
    </source>
</reference>
<dbReference type="RefSeq" id="WP_192701308.1">
    <property type="nucleotide sequence ID" value="NZ_BAABJG010000006.1"/>
</dbReference>
<proteinExistence type="predicted"/>
<feature type="chain" id="PRO_5046833232" description="Lipoprotein" evidence="1">
    <location>
        <begin position="22"/>
        <end position="147"/>
    </location>
</feature>
<sequence>MTRKRFALSTLSLLIAVTALTACNKNTANPNDPGTKPATLQGESEHWRVKVDYTAKGSKLEESVTVEYKIDEEISDAALAVIHADGTSLVNAITEPSLAKPGQPITLDKKGEVTTWTGTDQAQVEWKVGEQRTKEYITLKNKTSATP</sequence>
<protein>
    <recommendedName>
        <fullName evidence="4">Lipoprotein</fullName>
    </recommendedName>
</protein>
<evidence type="ECO:0008006" key="4">
    <source>
        <dbReference type="Google" id="ProtNLM"/>
    </source>
</evidence>
<feature type="signal peptide" evidence="1">
    <location>
        <begin position="1"/>
        <end position="21"/>
    </location>
</feature>
<evidence type="ECO:0000313" key="2">
    <source>
        <dbReference type="EMBL" id="MFD1220328.1"/>
    </source>
</evidence>
<dbReference type="Proteomes" id="UP001597180">
    <property type="component" value="Unassembled WGS sequence"/>
</dbReference>
<comment type="caution">
    <text evidence="2">The sequence shown here is derived from an EMBL/GenBank/DDBJ whole genome shotgun (WGS) entry which is preliminary data.</text>
</comment>
<evidence type="ECO:0000256" key="1">
    <source>
        <dbReference type="SAM" id="SignalP"/>
    </source>
</evidence>
<dbReference type="EMBL" id="JBHTLU010000013">
    <property type="protein sequence ID" value="MFD1220328.1"/>
    <property type="molecule type" value="Genomic_DNA"/>
</dbReference>
<dbReference type="PROSITE" id="PS51257">
    <property type="entry name" value="PROKAR_LIPOPROTEIN"/>
    <property type="match status" value="1"/>
</dbReference>
<keyword evidence="1" id="KW-0732">Signal</keyword>
<keyword evidence="3" id="KW-1185">Reference proteome</keyword>
<evidence type="ECO:0000313" key="3">
    <source>
        <dbReference type="Proteomes" id="UP001597180"/>
    </source>
</evidence>
<organism evidence="2 3">
    <name type="scientific">Paenibacillus vulneris</name>
    <dbReference type="NCBI Taxonomy" id="1133364"/>
    <lineage>
        <taxon>Bacteria</taxon>
        <taxon>Bacillati</taxon>
        <taxon>Bacillota</taxon>
        <taxon>Bacilli</taxon>
        <taxon>Bacillales</taxon>
        <taxon>Paenibacillaceae</taxon>
        <taxon>Paenibacillus</taxon>
    </lineage>
</organism>
<name>A0ABW3UHV1_9BACL</name>